<dbReference type="InterPro" id="IPR043128">
    <property type="entry name" value="Rev_trsase/Diguanyl_cyclase"/>
</dbReference>
<dbReference type="InterPro" id="IPR029016">
    <property type="entry name" value="GAF-like_dom_sf"/>
</dbReference>
<dbReference type="PROSITE" id="PS50883">
    <property type="entry name" value="EAL"/>
    <property type="match status" value="1"/>
</dbReference>
<dbReference type="Gene3D" id="3.30.450.20">
    <property type="entry name" value="PAS domain"/>
    <property type="match status" value="1"/>
</dbReference>
<dbReference type="NCBIfam" id="TIGR00254">
    <property type="entry name" value="GGDEF"/>
    <property type="match status" value="1"/>
</dbReference>
<feature type="domain" description="PAS" evidence="1">
    <location>
        <begin position="37"/>
        <end position="107"/>
    </location>
</feature>
<evidence type="ECO:0000259" key="3">
    <source>
        <dbReference type="PROSITE" id="PS50887"/>
    </source>
</evidence>
<feature type="domain" description="EAL" evidence="2">
    <location>
        <begin position="502"/>
        <end position="756"/>
    </location>
</feature>
<dbReference type="InterPro" id="IPR001633">
    <property type="entry name" value="EAL_dom"/>
</dbReference>
<dbReference type="Pfam" id="PF08448">
    <property type="entry name" value="PAS_4"/>
    <property type="match status" value="1"/>
</dbReference>
<feature type="domain" description="GGDEF" evidence="3">
    <location>
        <begin position="361"/>
        <end position="493"/>
    </location>
</feature>
<dbReference type="RefSeq" id="WP_354554420.1">
    <property type="nucleotide sequence ID" value="NZ_JBEPMB010000001.1"/>
</dbReference>
<gene>
    <name evidence="4" type="ORF">ABID16_000225</name>
</gene>
<protein>
    <submittedName>
        <fullName evidence="4">Diguanylate cyclase (GGDEF)-like protein/PAS domain S-box-containing protein</fullName>
    </submittedName>
</protein>
<dbReference type="Pfam" id="PF00563">
    <property type="entry name" value="EAL"/>
    <property type="match status" value="1"/>
</dbReference>
<dbReference type="Proteomes" id="UP001549047">
    <property type="component" value="Unassembled WGS sequence"/>
</dbReference>
<evidence type="ECO:0000313" key="4">
    <source>
        <dbReference type="EMBL" id="MET3611920.1"/>
    </source>
</evidence>
<dbReference type="InterPro" id="IPR012226">
    <property type="entry name" value="Diguanyl_cyclase/Pdiesterase"/>
</dbReference>
<evidence type="ECO:0000259" key="2">
    <source>
        <dbReference type="PROSITE" id="PS50883"/>
    </source>
</evidence>
<evidence type="ECO:0000259" key="1">
    <source>
        <dbReference type="PROSITE" id="PS50112"/>
    </source>
</evidence>
<dbReference type="SUPFAM" id="SSF55073">
    <property type="entry name" value="Nucleotide cyclase"/>
    <property type="match status" value="1"/>
</dbReference>
<dbReference type="Pfam" id="PF13185">
    <property type="entry name" value="GAF_2"/>
    <property type="match status" value="1"/>
</dbReference>
<dbReference type="InterPro" id="IPR013656">
    <property type="entry name" value="PAS_4"/>
</dbReference>
<dbReference type="CDD" id="cd00130">
    <property type="entry name" value="PAS"/>
    <property type="match status" value="1"/>
</dbReference>
<dbReference type="PANTHER" id="PTHR44757">
    <property type="entry name" value="DIGUANYLATE CYCLASE DGCP"/>
    <property type="match status" value="1"/>
</dbReference>
<dbReference type="Pfam" id="PF00990">
    <property type="entry name" value="GGDEF"/>
    <property type="match status" value="1"/>
</dbReference>
<dbReference type="InterPro" id="IPR000014">
    <property type="entry name" value="PAS"/>
</dbReference>
<dbReference type="InterPro" id="IPR035965">
    <property type="entry name" value="PAS-like_dom_sf"/>
</dbReference>
<name>A0ABV2ITW2_9HYPH</name>
<proteinExistence type="predicted"/>
<comment type="caution">
    <text evidence="4">The sequence shown here is derived from an EMBL/GenBank/DDBJ whole genome shotgun (WGS) entry which is preliminary data.</text>
</comment>
<dbReference type="EMBL" id="JBEPMB010000001">
    <property type="protein sequence ID" value="MET3611920.1"/>
    <property type="molecule type" value="Genomic_DNA"/>
</dbReference>
<dbReference type="PROSITE" id="PS50112">
    <property type="entry name" value="PAS"/>
    <property type="match status" value="1"/>
</dbReference>
<dbReference type="SMART" id="SM00052">
    <property type="entry name" value="EAL"/>
    <property type="match status" value="1"/>
</dbReference>
<dbReference type="CDD" id="cd01948">
    <property type="entry name" value="EAL"/>
    <property type="match status" value="1"/>
</dbReference>
<dbReference type="SUPFAM" id="SSF55781">
    <property type="entry name" value="GAF domain-like"/>
    <property type="match status" value="1"/>
</dbReference>
<keyword evidence="5" id="KW-1185">Reference proteome</keyword>
<dbReference type="SMART" id="SM00267">
    <property type="entry name" value="GGDEF"/>
    <property type="match status" value="1"/>
</dbReference>
<dbReference type="InterPro" id="IPR000160">
    <property type="entry name" value="GGDEF_dom"/>
</dbReference>
<dbReference type="SUPFAM" id="SSF55785">
    <property type="entry name" value="PYP-like sensor domain (PAS domain)"/>
    <property type="match status" value="1"/>
</dbReference>
<dbReference type="Gene3D" id="3.30.450.40">
    <property type="match status" value="1"/>
</dbReference>
<dbReference type="InterPro" id="IPR052155">
    <property type="entry name" value="Biofilm_reg_signaling"/>
</dbReference>
<dbReference type="InterPro" id="IPR029787">
    <property type="entry name" value="Nucleotide_cyclase"/>
</dbReference>
<accession>A0ABV2ITW2</accession>
<dbReference type="SUPFAM" id="SSF141868">
    <property type="entry name" value="EAL domain-like"/>
    <property type="match status" value="1"/>
</dbReference>
<evidence type="ECO:0000313" key="5">
    <source>
        <dbReference type="Proteomes" id="UP001549047"/>
    </source>
</evidence>
<reference evidence="4 5" key="1">
    <citation type="submission" date="2024-06" db="EMBL/GenBank/DDBJ databases">
        <title>Genomic Encyclopedia of Type Strains, Phase IV (KMG-IV): sequencing the most valuable type-strain genomes for metagenomic binning, comparative biology and taxonomic classification.</title>
        <authorList>
            <person name="Goeker M."/>
        </authorList>
    </citation>
    <scope>NUCLEOTIDE SEQUENCE [LARGE SCALE GENOMIC DNA]</scope>
    <source>
        <strain evidence="4 5">DSM 29780</strain>
    </source>
</reference>
<dbReference type="PANTHER" id="PTHR44757:SF2">
    <property type="entry name" value="BIOFILM ARCHITECTURE MAINTENANCE PROTEIN MBAA"/>
    <property type="match status" value="1"/>
</dbReference>
<dbReference type="PIRSF" id="PIRSF005925">
    <property type="entry name" value="Dos"/>
    <property type="match status" value="1"/>
</dbReference>
<dbReference type="Gene3D" id="3.20.20.450">
    <property type="entry name" value="EAL domain"/>
    <property type="match status" value="1"/>
</dbReference>
<organism evidence="4 5">
    <name type="scientific">Rhizobium aquaticum</name>
    <dbReference type="NCBI Taxonomy" id="1549636"/>
    <lineage>
        <taxon>Bacteria</taxon>
        <taxon>Pseudomonadati</taxon>
        <taxon>Pseudomonadota</taxon>
        <taxon>Alphaproteobacteria</taxon>
        <taxon>Hyphomicrobiales</taxon>
        <taxon>Rhizobiaceae</taxon>
        <taxon>Rhizobium/Agrobacterium group</taxon>
        <taxon>Rhizobium</taxon>
    </lineage>
</organism>
<dbReference type="NCBIfam" id="TIGR00229">
    <property type="entry name" value="sensory_box"/>
    <property type="match status" value="1"/>
</dbReference>
<dbReference type="PROSITE" id="PS50887">
    <property type="entry name" value="GGDEF"/>
    <property type="match status" value="1"/>
</dbReference>
<dbReference type="CDD" id="cd01949">
    <property type="entry name" value="GGDEF"/>
    <property type="match status" value="1"/>
</dbReference>
<dbReference type="Gene3D" id="3.30.70.270">
    <property type="match status" value="1"/>
</dbReference>
<dbReference type="InterPro" id="IPR035919">
    <property type="entry name" value="EAL_sf"/>
</dbReference>
<sequence length="778" mass="85441">MSYQEIERIVDADAELDEEQRSRLLDLLASVRDQASLSELLSAALDQFSDEIFLKDRDGRYILANRECEFALGLPSGGLKGKFDLELYGPEFAERFRAEDAEIFATGKPIYCEPFRWKLPQGGTRWNQTTKYPVFNAEGEVVAVCGQVRQSTEAMQSRVLLEAQIDVLEMLAAGRPLAEVFARITVLCEGLLEGFWASLLVLSDDRTVVADVIAPSMAKEYGEALIGLMIADNLGTCGTACYRGVPIYTEDILKDPNWTAFQSIAAPYSLRSCWSMPYFNADETVHGTFALYSRQPRLPSEFESRCLALGARLAELAIERERVAVQLRVMAERDSLTGLPNRSAFSEILSRELASAAAEGRAVGVAVLDVDDFKLVNDRHGHAVGDGFLSAISARMVNAMRPGDVVARLGADEFVVVLRKGEGRDARTALREFLSALRKPVEIDHVRLAVSMTAGLAIFPAHGHDAQELLSHATTAMHRAKQMARDRVEVYDPEFSRLQEQRRQRIETLRESIATGGIDLDFQPLMNLHDGSIYGFEALARWQHPQEGRLGPAAFIPLAEQEGLIVELGGAVLIRACLEAARWNSEFGVRRSVSVNVSAQQFSGGEIRRQVRDALEKSGLDPALLELELTESMLLDDESTAIQIMSELKSLGISIAIDDFGTGFSNLGALARLPLDRLKIDRSIISDIETNDAAASIASAIIAMGQRLGLRVLAEGVETAGQMEFLGDNHCDDLQGYLLGRPVPSGDVPELLRRRPPGAGAIVAQPVANRRTVSGRRR</sequence>
<dbReference type="InterPro" id="IPR003018">
    <property type="entry name" value="GAF"/>
</dbReference>